<evidence type="ECO:0000256" key="7">
    <source>
        <dbReference type="ARBA" id="ARBA00022801"/>
    </source>
</evidence>
<dbReference type="InterPro" id="IPR021130">
    <property type="entry name" value="PRib-ATP_PPHydrolase-like"/>
</dbReference>
<evidence type="ECO:0000256" key="3">
    <source>
        <dbReference type="ARBA" id="ARBA00005204"/>
    </source>
</evidence>
<dbReference type="OrthoDB" id="9814738at2"/>
<evidence type="ECO:0000256" key="6">
    <source>
        <dbReference type="ARBA" id="ARBA00022741"/>
    </source>
</evidence>
<dbReference type="PANTHER" id="PTHR42945:SF9">
    <property type="entry name" value="HISTIDINE BIOSYNTHESIS BIFUNCTIONAL PROTEIN HISIE"/>
    <property type="match status" value="1"/>
</dbReference>
<evidence type="ECO:0000256" key="10">
    <source>
        <dbReference type="HAMAP-Rule" id="MF_01020"/>
    </source>
</evidence>
<evidence type="ECO:0000256" key="2">
    <source>
        <dbReference type="ARBA" id="ARBA00004496"/>
    </source>
</evidence>
<dbReference type="GO" id="GO:0000105">
    <property type="term" value="P:L-histidine biosynthetic process"/>
    <property type="evidence" value="ECO:0007669"/>
    <property type="project" value="UniProtKB-UniRule"/>
</dbReference>
<dbReference type="GO" id="GO:0004636">
    <property type="term" value="F:phosphoribosyl-ATP diphosphatase activity"/>
    <property type="evidence" value="ECO:0007669"/>
    <property type="project" value="UniProtKB-UniRule"/>
</dbReference>
<dbReference type="SUPFAM" id="SSF101386">
    <property type="entry name" value="all-alpha NTP pyrophosphatases"/>
    <property type="match status" value="1"/>
</dbReference>
<keyword evidence="5 10" id="KW-0028">Amino-acid biosynthesis</keyword>
<accession>A0A5E4YY57</accession>
<dbReference type="UniPathway" id="UPA00031">
    <property type="reaction ID" value="UER00007"/>
</dbReference>
<evidence type="ECO:0000256" key="8">
    <source>
        <dbReference type="ARBA" id="ARBA00022840"/>
    </source>
</evidence>
<dbReference type="GO" id="GO:0005737">
    <property type="term" value="C:cytoplasm"/>
    <property type="evidence" value="ECO:0007669"/>
    <property type="project" value="UniProtKB-SubCell"/>
</dbReference>
<sequence>MSQMNDTLQRVAEVIESRKGGDPDKSYVSRLFHKGDDAILKKIGEEATEVVLAAKDIRIGGNGDMHQKLVNETADLWFHSLVLLAHHGLSPADVLNELARREGLSGLVEKAQRKTRGEHED</sequence>
<evidence type="ECO:0000256" key="1">
    <source>
        <dbReference type="ARBA" id="ARBA00001460"/>
    </source>
</evidence>
<dbReference type="RefSeq" id="WP_150699541.1">
    <property type="nucleotide sequence ID" value="NZ_CABPRZ010000028.1"/>
</dbReference>
<keyword evidence="4 10" id="KW-0963">Cytoplasm</keyword>
<dbReference type="Proteomes" id="UP000414233">
    <property type="component" value="Unassembled WGS sequence"/>
</dbReference>
<dbReference type="InterPro" id="IPR008179">
    <property type="entry name" value="HisE"/>
</dbReference>
<dbReference type="CDD" id="cd11534">
    <property type="entry name" value="NTP-PPase_HisIE_like"/>
    <property type="match status" value="1"/>
</dbReference>
<evidence type="ECO:0000256" key="4">
    <source>
        <dbReference type="ARBA" id="ARBA00022490"/>
    </source>
</evidence>
<dbReference type="Pfam" id="PF01503">
    <property type="entry name" value="PRA-PH"/>
    <property type="match status" value="1"/>
</dbReference>
<dbReference type="EMBL" id="CABPRZ010000028">
    <property type="protein sequence ID" value="VVE53871.1"/>
    <property type="molecule type" value="Genomic_DNA"/>
</dbReference>
<keyword evidence="9 10" id="KW-0368">Histidine biosynthesis</keyword>
<reference evidence="11 12" key="1">
    <citation type="submission" date="2019-08" db="EMBL/GenBank/DDBJ databases">
        <authorList>
            <person name="Peeters C."/>
        </authorList>
    </citation>
    <scope>NUCLEOTIDE SEQUENCE [LARGE SCALE GENOMIC DNA]</scope>
    <source>
        <strain evidence="11 12">LMG 30175</strain>
    </source>
</reference>
<gene>
    <name evidence="10" type="primary">hisE</name>
    <name evidence="11" type="ORF">PTE30175_04785</name>
</gene>
<evidence type="ECO:0000256" key="9">
    <source>
        <dbReference type="ARBA" id="ARBA00023102"/>
    </source>
</evidence>
<dbReference type="GO" id="GO:0005524">
    <property type="term" value="F:ATP binding"/>
    <property type="evidence" value="ECO:0007669"/>
    <property type="project" value="UniProtKB-KW"/>
</dbReference>
<keyword evidence="6 10" id="KW-0547">Nucleotide-binding</keyword>
<keyword evidence="8 10" id="KW-0067">ATP-binding</keyword>
<dbReference type="NCBIfam" id="NF001611">
    <property type="entry name" value="PRK00400.1-3"/>
    <property type="match status" value="1"/>
</dbReference>
<dbReference type="NCBIfam" id="TIGR03188">
    <property type="entry name" value="histidine_hisI"/>
    <property type="match status" value="1"/>
</dbReference>
<dbReference type="EC" id="3.6.1.31" evidence="10"/>
<evidence type="ECO:0000256" key="5">
    <source>
        <dbReference type="ARBA" id="ARBA00022605"/>
    </source>
</evidence>
<organism evidence="11 12">
    <name type="scientific">Pandoraea terrae</name>
    <dbReference type="NCBI Taxonomy" id="1537710"/>
    <lineage>
        <taxon>Bacteria</taxon>
        <taxon>Pseudomonadati</taxon>
        <taxon>Pseudomonadota</taxon>
        <taxon>Betaproteobacteria</taxon>
        <taxon>Burkholderiales</taxon>
        <taxon>Burkholderiaceae</taxon>
        <taxon>Pandoraea</taxon>
    </lineage>
</organism>
<dbReference type="Gene3D" id="1.10.287.1080">
    <property type="entry name" value="MazG-like"/>
    <property type="match status" value="1"/>
</dbReference>
<evidence type="ECO:0000313" key="12">
    <source>
        <dbReference type="Proteomes" id="UP000414233"/>
    </source>
</evidence>
<comment type="similarity">
    <text evidence="10">Belongs to the PRA-PH family.</text>
</comment>
<dbReference type="HAMAP" id="MF_01020">
    <property type="entry name" value="HisE"/>
    <property type="match status" value="1"/>
</dbReference>
<comment type="subcellular location">
    <subcellularLocation>
        <location evidence="2 10">Cytoplasm</location>
    </subcellularLocation>
</comment>
<protein>
    <recommendedName>
        <fullName evidence="10">Phosphoribosyl-ATP pyrophosphatase</fullName>
        <shortName evidence="10">PRA-PH</shortName>
        <ecNumber evidence="10">3.6.1.31</ecNumber>
    </recommendedName>
</protein>
<comment type="catalytic activity">
    <reaction evidence="1 10">
        <text>1-(5-phospho-beta-D-ribosyl)-ATP + H2O = 1-(5-phospho-beta-D-ribosyl)-5'-AMP + diphosphate + H(+)</text>
        <dbReference type="Rhea" id="RHEA:22828"/>
        <dbReference type="ChEBI" id="CHEBI:15377"/>
        <dbReference type="ChEBI" id="CHEBI:15378"/>
        <dbReference type="ChEBI" id="CHEBI:33019"/>
        <dbReference type="ChEBI" id="CHEBI:59457"/>
        <dbReference type="ChEBI" id="CHEBI:73183"/>
        <dbReference type="EC" id="3.6.1.31"/>
    </reaction>
</comment>
<keyword evidence="12" id="KW-1185">Reference proteome</keyword>
<keyword evidence="7 10" id="KW-0378">Hydrolase</keyword>
<dbReference type="AlphaFoldDB" id="A0A5E4YY57"/>
<name>A0A5E4YY57_9BURK</name>
<evidence type="ECO:0000313" key="11">
    <source>
        <dbReference type="EMBL" id="VVE53871.1"/>
    </source>
</evidence>
<proteinExistence type="inferred from homology"/>
<dbReference type="PANTHER" id="PTHR42945">
    <property type="entry name" value="HISTIDINE BIOSYNTHESIS BIFUNCTIONAL PROTEIN"/>
    <property type="match status" value="1"/>
</dbReference>
<comment type="pathway">
    <text evidence="3 10">Amino-acid biosynthesis; L-histidine biosynthesis; L-histidine from 5-phospho-alpha-D-ribose 1-diphosphate: step 2/9.</text>
</comment>